<evidence type="ECO:0000256" key="2">
    <source>
        <dbReference type="ARBA" id="ARBA00006375"/>
    </source>
</evidence>
<keyword evidence="8 9" id="KW-0472">Membrane</keyword>
<comment type="similarity">
    <text evidence="2 10">Belongs to the mitochondrial carrier (TC 2.A.29) family.</text>
</comment>
<evidence type="ECO:0000313" key="12">
    <source>
        <dbReference type="EMBL" id="PIA18814.1"/>
    </source>
</evidence>
<proteinExistence type="inferred from homology"/>
<keyword evidence="6" id="KW-1133">Transmembrane helix</keyword>
<dbReference type="GO" id="GO:0015215">
    <property type="term" value="F:nucleotide transmembrane transporter activity"/>
    <property type="evidence" value="ECO:0007669"/>
    <property type="project" value="UniProtKB-ARBA"/>
</dbReference>
<keyword evidence="5" id="KW-0677">Repeat</keyword>
<feature type="compositionally biased region" description="Basic and acidic residues" evidence="11">
    <location>
        <begin position="24"/>
        <end position="33"/>
    </location>
</feature>
<evidence type="ECO:0000256" key="7">
    <source>
        <dbReference type="ARBA" id="ARBA00023128"/>
    </source>
</evidence>
<dbReference type="OrthoDB" id="10266426at2759"/>
<dbReference type="Gene3D" id="1.50.40.10">
    <property type="entry name" value="Mitochondrial carrier domain"/>
    <property type="match status" value="1"/>
</dbReference>
<keyword evidence="3 10" id="KW-0813">Transport</keyword>
<comment type="subcellular location">
    <subcellularLocation>
        <location evidence="1">Mitochondrion membrane</location>
        <topology evidence="1">Multi-pass membrane protein</topology>
    </subcellularLocation>
</comment>
<evidence type="ECO:0000256" key="6">
    <source>
        <dbReference type="ARBA" id="ARBA00022989"/>
    </source>
</evidence>
<dbReference type="AlphaFoldDB" id="A0A2G5BIG0"/>
<dbReference type="PRINTS" id="PR00926">
    <property type="entry name" value="MITOCARRIER"/>
</dbReference>
<dbReference type="SUPFAM" id="SSF103506">
    <property type="entry name" value="Mitochondrial carrier"/>
    <property type="match status" value="1"/>
</dbReference>
<organism evidence="12 13">
    <name type="scientific">Coemansia reversa (strain ATCC 12441 / NRRL 1564)</name>
    <dbReference type="NCBI Taxonomy" id="763665"/>
    <lineage>
        <taxon>Eukaryota</taxon>
        <taxon>Fungi</taxon>
        <taxon>Fungi incertae sedis</taxon>
        <taxon>Zoopagomycota</taxon>
        <taxon>Kickxellomycotina</taxon>
        <taxon>Kickxellomycetes</taxon>
        <taxon>Kickxellales</taxon>
        <taxon>Kickxellaceae</taxon>
        <taxon>Coemansia</taxon>
    </lineage>
</organism>
<keyword evidence="7" id="KW-0496">Mitochondrion</keyword>
<accession>A0A2G5BIG0</accession>
<feature type="compositionally biased region" description="Basic and acidic residues" evidence="11">
    <location>
        <begin position="1"/>
        <end position="12"/>
    </location>
</feature>
<evidence type="ECO:0000256" key="10">
    <source>
        <dbReference type="RuleBase" id="RU000488"/>
    </source>
</evidence>
<dbReference type="Pfam" id="PF00153">
    <property type="entry name" value="Mito_carr"/>
    <property type="match status" value="3"/>
</dbReference>
<reference evidence="12 13" key="1">
    <citation type="journal article" date="2015" name="Genome Biol. Evol.">
        <title>Phylogenomic analyses indicate that early fungi evolved digesting cell walls of algal ancestors of land plants.</title>
        <authorList>
            <person name="Chang Y."/>
            <person name="Wang S."/>
            <person name="Sekimoto S."/>
            <person name="Aerts A.L."/>
            <person name="Choi C."/>
            <person name="Clum A."/>
            <person name="LaButti K.M."/>
            <person name="Lindquist E.A."/>
            <person name="Yee Ngan C."/>
            <person name="Ohm R.A."/>
            <person name="Salamov A.A."/>
            <person name="Grigoriev I.V."/>
            <person name="Spatafora J.W."/>
            <person name="Berbee M.L."/>
        </authorList>
    </citation>
    <scope>NUCLEOTIDE SEQUENCE [LARGE SCALE GENOMIC DNA]</scope>
    <source>
        <strain evidence="12 13">NRRL 1564</strain>
    </source>
</reference>
<dbReference type="PROSITE" id="PS50920">
    <property type="entry name" value="SOLCAR"/>
    <property type="match status" value="3"/>
</dbReference>
<keyword evidence="4 9" id="KW-0812">Transmembrane</keyword>
<dbReference type="InterPro" id="IPR023395">
    <property type="entry name" value="MCP_dom_sf"/>
</dbReference>
<protein>
    <submittedName>
        <fullName evidence="12">Mitochondrial carrier</fullName>
    </submittedName>
</protein>
<evidence type="ECO:0000313" key="13">
    <source>
        <dbReference type="Proteomes" id="UP000242474"/>
    </source>
</evidence>
<evidence type="ECO:0000256" key="9">
    <source>
        <dbReference type="PROSITE-ProRule" id="PRU00282"/>
    </source>
</evidence>
<evidence type="ECO:0000256" key="11">
    <source>
        <dbReference type="SAM" id="MobiDB-lite"/>
    </source>
</evidence>
<name>A0A2G5BIG0_COERN</name>
<gene>
    <name evidence="12" type="ORF">COEREDRAFT_79378</name>
</gene>
<dbReference type="PANTHER" id="PTHR45683">
    <property type="entry name" value="MITOCHONDRIAL NICOTINAMIDE ADENINE DINUCLEOTIDE TRANSPORTER 1-RELATED-RELATED"/>
    <property type="match status" value="1"/>
</dbReference>
<dbReference type="EMBL" id="KZ303488">
    <property type="protein sequence ID" value="PIA18814.1"/>
    <property type="molecule type" value="Genomic_DNA"/>
</dbReference>
<evidence type="ECO:0000256" key="1">
    <source>
        <dbReference type="ARBA" id="ARBA00004225"/>
    </source>
</evidence>
<keyword evidence="13" id="KW-1185">Reference proteome</keyword>
<dbReference type="InterPro" id="IPR018108">
    <property type="entry name" value="MCP_transmembrane"/>
</dbReference>
<evidence type="ECO:0000256" key="3">
    <source>
        <dbReference type="ARBA" id="ARBA00022448"/>
    </source>
</evidence>
<dbReference type="Proteomes" id="UP000242474">
    <property type="component" value="Unassembled WGS sequence"/>
</dbReference>
<evidence type="ECO:0000256" key="4">
    <source>
        <dbReference type="ARBA" id="ARBA00022692"/>
    </source>
</evidence>
<dbReference type="GO" id="GO:0031966">
    <property type="term" value="C:mitochondrial membrane"/>
    <property type="evidence" value="ECO:0007669"/>
    <property type="project" value="UniProtKB-SubCell"/>
</dbReference>
<dbReference type="FunFam" id="1.50.40.10:FF:000075">
    <property type="entry name" value="Nicotinamide adenine dinucleotide transporter 2, mitochondrial"/>
    <property type="match status" value="1"/>
</dbReference>
<evidence type="ECO:0000256" key="5">
    <source>
        <dbReference type="ARBA" id="ARBA00022737"/>
    </source>
</evidence>
<feature type="repeat" description="Solcar" evidence="9">
    <location>
        <begin position="336"/>
        <end position="423"/>
    </location>
</feature>
<sequence>MGDSNFSKEIHRPSNSKGNCNDGISRDRSRQMHTERDHFWLPEGISLQHGREQRIEFQQQTRCLYNEDCDDGLRAAMTAEIKPAGDLPEAAALSLDASGYGNRENGGPILVPRPRASAQPSNAGSAESLTMTSSWPLKNSIAGAGAGCVSSVVTCPLDVVKTRLQYQGVLVEKYQKSGYKPYKGTIGTLQRIVAEEGPRGLYRGLAPMMMGYLPTWGIYFAAYESLKRELSAANTWLSVGPTAVHVMSAIGAGASTSLLTNPIWVLKSRFMTQSVFTDYRYTSMWHAVRMIYSAEGLHGFYKGLGSSLLGSTHVAVQFPLYEFLKHWMNVDKEHQLESSRILLASAVSKMVASSATYPHEVIRTRLQNQSAAPYKYKGILHAIRLIYHEEGAAAFYRGLPTNLIRTVPASMMTLLTYELLIRFL</sequence>
<dbReference type="InterPro" id="IPR044712">
    <property type="entry name" value="SLC25A32-like"/>
</dbReference>
<feature type="repeat" description="Solcar" evidence="9">
    <location>
        <begin position="240"/>
        <end position="327"/>
    </location>
</feature>
<dbReference type="InterPro" id="IPR002067">
    <property type="entry name" value="MCP"/>
</dbReference>
<feature type="region of interest" description="Disordered" evidence="11">
    <location>
        <begin position="1"/>
        <end position="33"/>
    </location>
</feature>
<evidence type="ECO:0000256" key="8">
    <source>
        <dbReference type="ARBA" id="ARBA00023136"/>
    </source>
</evidence>
<feature type="repeat" description="Solcar" evidence="9">
    <location>
        <begin position="134"/>
        <end position="229"/>
    </location>
</feature>